<evidence type="ECO:0000256" key="6">
    <source>
        <dbReference type="RuleBase" id="RU003512"/>
    </source>
</evidence>
<evidence type="ECO:0000256" key="5">
    <source>
        <dbReference type="ARBA" id="ARBA00022729"/>
    </source>
</evidence>
<gene>
    <name evidence="8" type="ORF">SAMN05878437_1918</name>
</gene>
<dbReference type="PRINTS" id="PR00690">
    <property type="entry name" value="ADHESNFAMILY"/>
</dbReference>
<dbReference type="InterPro" id="IPR050492">
    <property type="entry name" value="Bact_metal-bind_prot9"/>
</dbReference>
<dbReference type="PRINTS" id="PR00691">
    <property type="entry name" value="ADHESINB"/>
</dbReference>
<evidence type="ECO:0000313" key="9">
    <source>
        <dbReference type="Proteomes" id="UP000190911"/>
    </source>
</evidence>
<dbReference type="InterPro" id="IPR006129">
    <property type="entry name" value="AdhesinB"/>
</dbReference>
<protein>
    <submittedName>
        <fullName evidence="8">Manganese/zinc/iron transport system substrate-binding protein</fullName>
    </submittedName>
</protein>
<dbReference type="STRING" id="29571.SAMN05878437_1918"/>
<dbReference type="Proteomes" id="UP000190911">
    <property type="component" value="Chromosome I"/>
</dbReference>
<reference evidence="8 9" key="1">
    <citation type="submission" date="2016-11" db="EMBL/GenBank/DDBJ databases">
        <authorList>
            <person name="Jaros S."/>
            <person name="Januszkiewicz K."/>
            <person name="Wedrychowicz H."/>
        </authorList>
    </citation>
    <scope>NUCLEOTIDE SEQUENCE [LARGE SCALE GENOMIC DNA]</scope>
    <source>
        <strain evidence="8 9">ACAM 12</strain>
    </source>
</reference>
<evidence type="ECO:0000256" key="1">
    <source>
        <dbReference type="ARBA" id="ARBA00004196"/>
    </source>
</evidence>
<keyword evidence="4" id="KW-0479">Metal-binding</keyword>
<comment type="similarity">
    <text evidence="2 6">Belongs to the bacterial solute-binding protein 9 family.</text>
</comment>
<dbReference type="PANTHER" id="PTHR42953">
    <property type="entry name" value="HIGH-AFFINITY ZINC UPTAKE SYSTEM PROTEIN ZNUA-RELATED"/>
    <property type="match status" value="1"/>
</dbReference>
<keyword evidence="5 7" id="KW-0732">Signal</keyword>
<dbReference type="AlphaFoldDB" id="A0A1M7H5F5"/>
<evidence type="ECO:0000256" key="7">
    <source>
        <dbReference type="SAM" id="SignalP"/>
    </source>
</evidence>
<dbReference type="GO" id="GO:0007155">
    <property type="term" value="P:cell adhesion"/>
    <property type="evidence" value="ECO:0007669"/>
    <property type="project" value="InterPro"/>
</dbReference>
<feature type="chain" id="PRO_5012568104" evidence="7">
    <location>
        <begin position="22"/>
        <end position="330"/>
    </location>
</feature>
<keyword evidence="3 6" id="KW-0813">Transport</keyword>
<dbReference type="InParanoid" id="A0A1M7H5F5"/>
<proteinExistence type="inferred from homology"/>
<name>A0A1M7H5F5_9GAMM</name>
<dbReference type="InterPro" id="IPR006127">
    <property type="entry name" value="ZnuA-like"/>
</dbReference>
<evidence type="ECO:0000256" key="2">
    <source>
        <dbReference type="ARBA" id="ARBA00011028"/>
    </source>
</evidence>
<feature type="signal peptide" evidence="7">
    <location>
        <begin position="1"/>
        <end position="21"/>
    </location>
</feature>
<keyword evidence="9" id="KW-1185">Reference proteome</keyword>
<dbReference type="PANTHER" id="PTHR42953:SF1">
    <property type="entry name" value="METAL-BINDING PROTEIN HI_0362-RELATED"/>
    <property type="match status" value="1"/>
</dbReference>
<accession>A0A1M7H5F5</accession>
<comment type="subcellular location">
    <subcellularLocation>
        <location evidence="1">Cell envelope</location>
    </subcellularLocation>
</comment>
<dbReference type="EMBL" id="LT670847">
    <property type="protein sequence ID" value="SHM23872.1"/>
    <property type="molecule type" value="Genomic_DNA"/>
</dbReference>
<evidence type="ECO:0000313" key="8">
    <source>
        <dbReference type="EMBL" id="SHM23872.1"/>
    </source>
</evidence>
<evidence type="ECO:0000256" key="3">
    <source>
        <dbReference type="ARBA" id="ARBA00022448"/>
    </source>
</evidence>
<dbReference type="GO" id="GO:0046872">
    <property type="term" value="F:metal ion binding"/>
    <property type="evidence" value="ECO:0007669"/>
    <property type="project" value="UniProtKB-KW"/>
</dbReference>
<dbReference type="FunCoup" id="A0A1M7H5F5">
    <property type="interactions" value="213"/>
</dbReference>
<dbReference type="GO" id="GO:0030313">
    <property type="term" value="C:cell envelope"/>
    <property type="evidence" value="ECO:0007669"/>
    <property type="project" value="UniProtKB-SubCell"/>
</dbReference>
<dbReference type="RefSeq" id="WP_079553190.1">
    <property type="nucleotide sequence ID" value="NZ_LT670847.1"/>
</dbReference>
<dbReference type="SUPFAM" id="SSF53807">
    <property type="entry name" value="Helical backbone' metal receptor"/>
    <property type="match status" value="1"/>
</dbReference>
<dbReference type="OrthoDB" id="9810636at2"/>
<dbReference type="Pfam" id="PF01297">
    <property type="entry name" value="ZnuA"/>
    <property type="match status" value="1"/>
</dbReference>
<dbReference type="Gene3D" id="3.40.50.1980">
    <property type="entry name" value="Nitrogenase molybdenum iron protein domain"/>
    <property type="match status" value="2"/>
</dbReference>
<evidence type="ECO:0000256" key="4">
    <source>
        <dbReference type="ARBA" id="ARBA00022723"/>
    </source>
</evidence>
<organism evidence="8 9">
    <name type="scientific">Vreelandella subglaciescola</name>
    <dbReference type="NCBI Taxonomy" id="29571"/>
    <lineage>
        <taxon>Bacteria</taxon>
        <taxon>Pseudomonadati</taxon>
        <taxon>Pseudomonadota</taxon>
        <taxon>Gammaproteobacteria</taxon>
        <taxon>Oceanospirillales</taxon>
        <taxon>Halomonadaceae</taxon>
        <taxon>Vreelandella</taxon>
    </lineage>
</organism>
<dbReference type="GO" id="GO:0030001">
    <property type="term" value="P:metal ion transport"/>
    <property type="evidence" value="ECO:0007669"/>
    <property type="project" value="InterPro"/>
</dbReference>
<dbReference type="InterPro" id="IPR006128">
    <property type="entry name" value="Lipoprotein_PsaA-like"/>
</dbReference>
<sequence>MTTRYAASLLTLALAAPLAHAGAGQADVEQAPLNVVTTIGMIADVAREVGGECVAVEAMMGPGVDPHLYQASANDVKTLRDADQILYSGYALEGQLGDVLDNFSRQKTTVAVAPESIDPAQLLTAQDVYGIDPHLWMDVSIWAQTVETVSDTLSEARPECEDAIRDRAEAYAAQLAALHEWIEDSVATIPEKQRILVTAHDAFNYYGRAYNIEVEGIQGISTDTETGIADIRRMSDVVIDREVPAVFIESTINPRTIQAVIQAAEQRGHEVVIGGQLYSDAMGANDTADGTYIGMLRANTQAIVEALGGEVAPLPAALESWAEQWDFDEA</sequence>